<dbReference type="PANTHER" id="PTHR24221">
    <property type="entry name" value="ATP-BINDING CASSETTE SUB-FAMILY B"/>
    <property type="match status" value="1"/>
</dbReference>
<feature type="transmembrane region" description="Helical" evidence="7">
    <location>
        <begin position="134"/>
        <end position="153"/>
    </location>
</feature>
<protein>
    <submittedName>
        <fullName evidence="10">Type I secretion system permease/ATPase</fullName>
    </submittedName>
</protein>
<name>A0A6F9JDK0_CAMFE</name>
<dbReference type="GO" id="GO:0030256">
    <property type="term" value="C:type I protein secretion system complex"/>
    <property type="evidence" value="ECO:0007669"/>
    <property type="project" value="InterPro"/>
</dbReference>
<dbReference type="Gene3D" id="3.40.50.300">
    <property type="entry name" value="P-loop containing nucleotide triphosphate hydrolases"/>
    <property type="match status" value="1"/>
</dbReference>
<dbReference type="NCBIfam" id="TIGR01842">
    <property type="entry name" value="type_I_sec_PrtD"/>
    <property type="match status" value="1"/>
</dbReference>
<dbReference type="PROSITE" id="PS50893">
    <property type="entry name" value="ABC_TRANSPORTER_2"/>
    <property type="match status" value="1"/>
</dbReference>
<proteinExistence type="predicted"/>
<dbReference type="SUPFAM" id="SSF52540">
    <property type="entry name" value="P-loop containing nucleoside triphosphate hydrolases"/>
    <property type="match status" value="1"/>
</dbReference>
<dbReference type="CDD" id="cd03246">
    <property type="entry name" value="ABCC_Protease_Secretion"/>
    <property type="match status" value="1"/>
</dbReference>
<dbReference type="EMBL" id="AANITE010000017">
    <property type="protein sequence ID" value="EDO9682790.1"/>
    <property type="molecule type" value="Genomic_DNA"/>
</dbReference>
<dbReference type="PROSITE" id="PS00211">
    <property type="entry name" value="ABC_TRANSPORTER_1"/>
    <property type="match status" value="1"/>
</dbReference>
<keyword evidence="2 7" id="KW-0812">Transmembrane</keyword>
<dbReference type="InterPro" id="IPR017871">
    <property type="entry name" value="ABC_transporter-like_CS"/>
</dbReference>
<dbReference type="Pfam" id="PF00664">
    <property type="entry name" value="ABC_membrane"/>
    <property type="match status" value="1"/>
</dbReference>
<dbReference type="PROSITE" id="PS50929">
    <property type="entry name" value="ABC_TM1F"/>
    <property type="match status" value="1"/>
</dbReference>
<evidence type="ECO:0000256" key="2">
    <source>
        <dbReference type="ARBA" id="ARBA00022692"/>
    </source>
</evidence>
<accession>A0A6F9JDK0</accession>
<dbReference type="Pfam" id="PF00005">
    <property type="entry name" value="ABC_tran"/>
    <property type="match status" value="1"/>
</dbReference>
<dbReference type="GO" id="GO:0005886">
    <property type="term" value="C:plasma membrane"/>
    <property type="evidence" value="ECO:0007669"/>
    <property type="project" value="UniProtKB-SubCell"/>
</dbReference>
<feature type="domain" description="ABC transmembrane type-1" evidence="9">
    <location>
        <begin position="25"/>
        <end position="300"/>
    </location>
</feature>
<dbReference type="InterPro" id="IPR003593">
    <property type="entry name" value="AAA+_ATPase"/>
</dbReference>
<dbReference type="Gene3D" id="1.20.1560.10">
    <property type="entry name" value="ABC transporter type 1, transmembrane domain"/>
    <property type="match status" value="1"/>
</dbReference>
<dbReference type="GO" id="GO:0005524">
    <property type="term" value="F:ATP binding"/>
    <property type="evidence" value="ECO:0007669"/>
    <property type="project" value="UniProtKB-KW"/>
</dbReference>
<dbReference type="CDD" id="cd18586">
    <property type="entry name" value="ABC_6TM_PrtD_like"/>
    <property type="match status" value="1"/>
</dbReference>
<keyword evidence="3" id="KW-0547">Nucleotide-binding</keyword>
<keyword evidence="6 7" id="KW-0472">Membrane</keyword>
<reference evidence="10" key="1">
    <citation type="submission" date="2019-12" db="EMBL/GenBank/DDBJ databases">
        <authorList>
            <consortium name="PulseNet: The National Subtyping Network for Foodborne Disease Surveillance"/>
            <person name="Tarr C.L."/>
            <person name="Trees E."/>
            <person name="Katz L.S."/>
            <person name="Carleton-Romer H.A."/>
            <person name="Stroika S."/>
            <person name="Kucerova Z."/>
            <person name="Roache K.F."/>
            <person name="Sabol A.L."/>
            <person name="Besser J."/>
            <person name="Gerner-Smidt P."/>
        </authorList>
    </citation>
    <scope>NUCLEOTIDE SEQUENCE</scope>
    <source>
        <strain evidence="10">PNUSAC014016</strain>
    </source>
</reference>
<evidence type="ECO:0000259" key="8">
    <source>
        <dbReference type="PROSITE" id="PS50893"/>
    </source>
</evidence>
<dbReference type="InterPro" id="IPR011527">
    <property type="entry name" value="ABC1_TM_dom"/>
</dbReference>
<dbReference type="SMART" id="SM00382">
    <property type="entry name" value="AAA"/>
    <property type="match status" value="1"/>
</dbReference>
<feature type="transmembrane region" description="Helical" evidence="7">
    <location>
        <begin position="159"/>
        <end position="175"/>
    </location>
</feature>
<dbReference type="InterPro" id="IPR027417">
    <property type="entry name" value="P-loop_NTPase"/>
</dbReference>
<comment type="subcellular location">
    <subcellularLocation>
        <location evidence="1">Cell membrane</location>
        <topology evidence="1">Multi-pass membrane protein</topology>
    </subcellularLocation>
</comment>
<evidence type="ECO:0000256" key="4">
    <source>
        <dbReference type="ARBA" id="ARBA00022840"/>
    </source>
</evidence>
<dbReference type="GO" id="GO:0034040">
    <property type="term" value="F:ATPase-coupled lipid transmembrane transporter activity"/>
    <property type="evidence" value="ECO:0007669"/>
    <property type="project" value="TreeGrafter"/>
</dbReference>
<gene>
    <name evidence="10" type="ORF">GPS25_08895</name>
</gene>
<evidence type="ECO:0000256" key="7">
    <source>
        <dbReference type="SAM" id="Phobius"/>
    </source>
</evidence>
<dbReference type="AlphaFoldDB" id="A0A6F9JDK0"/>
<dbReference type="GO" id="GO:0016887">
    <property type="term" value="F:ATP hydrolysis activity"/>
    <property type="evidence" value="ECO:0007669"/>
    <property type="project" value="InterPro"/>
</dbReference>
<dbReference type="InterPro" id="IPR010128">
    <property type="entry name" value="ATPase_T1SS_PrtD-like"/>
</dbReference>
<evidence type="ECO:0000256" key="6">
    <source>
        <dbReference type="ARBA" id="ARBA00023136"/>
    </source>
</evidence>
<dbReference type="InterPro" id="IPR039421">
    <property type="entry name" value="Type_1_exporter"/>
</dbReference>
<evidence type="ECO:0000256" key="3">
    <source>
        <dbReference type="ARBA" id="ARBA00022741"/>
    </source>
</evidence>
<evidence type="ECO:0000256" key="1">
    <source>
        <dbReference type="ARBA" id="ARBA00004651"/>
    </source>
</evidence>
<sequence length="583" mass="63991">MRANEPKISELKETIKKSKNCIVYAAIFSFFVNLLMLTPPLYMLQLYDRVVTSRSESTLFFLTLIVLFLFITMAIFEILRSRILIVFGNQIDLNLTDRIYDAIFKLASRVPGRVTSQAMGDLNAIKQYMSTNGIFAFLDAPWLPVYIAILFVFHPWYGWFAIAAAIILFGVALLNEKATKDGLKKSNDTYKNEMRLIDMNLRNSEVINAMGMNNNLKKIWKNKHHTFLNSHSDASIKAGVYTNISKATRVTSQSMMLGLGAYLVLKMEVSPGMMIAGSILLGRALAPLDILIASWKSYKNTKESYERLDKFLHDFPVEKDKLSLPDPRGDIACEAISLIPPSAKQPSLIGVSFALDAGDMCAIIGPSAAGKSSLARAILGIWPMAHGVVRVDCADINQYYSDALGGFVGYLPQDVELFEGTIAENIARFGELDSVAVVEAAKSANVHDMILRLPDGYDTKIGLGGMSLSGGQRQRVALARALYKNPKIIVLDEPNASLDEEGERALYAALLAMKGKATIILITHKLNVLQAVDKIAVLNAGQLVYFGERDAVLAKLSGNTAPATKQVKTAAASISLDDAKEDE</sequence>
<dbReference type="InterPro" id="IPR036640">
    <property type="entry name" value="ABC1_TM_sf"/>
</dbReference>
<keyword evidence="5 7" id="KW-1133">Transmembrane helix</keyword>
<dbReference type="GO" id="GO:0140359">
    <property type="term" value="F:ABC-type transporter activity"/>
    <property type="evidence" value="ECO:0007669"/>
    <property type="project" value="InterPro"/>
</dbReference>
<dbReference type="GO" id="GO:0030253">
    <property type="term" value="P:protein secretion by the type I secretion system"/>
    <property type="evidence" value="ECO:0007669"/>
    <property type="project" value="InterPro"/>
</dbReference>
<feature type="domain" description="ABC transporter" evidence="8">
    <location>
        <begin position="331"/>
        <end position="565"/>
    </location>
</feature>
<feature type="transmembrane region" description="Helical" evidence="7">
    <location>
        <begin position="59"/>
        <end position="79"/>
    </location>
</feature>
<keyword evidence="4" id="KW-0067">ATP-binding</keyword>
<dbReference type="InterPro" id="IPR003439">
    <property type="entry name" value="ABC_transporter-like_ATP-bd"/>
</dbReference>
<dbReference type="InterPro" id="IPR047957">
    <property type="entry name" value="ABC_AprD-like_6TM"/>
</dbReference>
<comment type="caution">
    <text evidence="10">The sequence shown here is derived from an EMBL/GenBank/DDBJ whole genome shotgun (WGS) entry which is preliminary data.</text>
</comment>
<evidence type="ECO:0000256" key="5">
    <source>
        <dbReference type="ARBA" id="ARBA00022989"/>
    </source>
</evidence>
<organism evidence="10">
    <name type="scientific">Campylobacter fetus</name>
    <dbReference type="NCBI Taxonomy" id="196"/>
    <lineage>
        <taxon>Bacteria</taxon>
        <taxon>Pseudomonadati</taxon>
        <taxon>Campylobacterota</taxon>
        <taxon>Epsilonproteobacteria</taxon>
        <taxon>Campylobacterales</taxon>
        <taxon>Campylobacteraceae</taxon>
        <taxon>Campylobacter</taxon>
    </lineage>
</organism>
<dbReference type="SUPFAM" id="SSF90123">
    <property type="entry name" value="ABC transporter transmembrane region"/>
    <property type="match status" value="1"/>
</dbReference>
<feature type="transmembrane region" description="Helical" evidence="7">
    <location>
        <begin position="21"/>
        <end position="39"/>
    </location>
</feature>
<evidence type="ECO:0000313" key="10">
    <source>
        <dbReference type="EMBL" id="EDO9682790.1"/>
    </source>
</evidence>
<evidence type="ECO:0000259" key="9">
    <source>
        <dbReference type="PROSITE" id="PS50929"/>
    </source>
</evidence>
<dbReference type="PANTHER" id="PTHR24221:SF248">
    <property type="entry name" value="ABC TRANSPORTER TRANSMEMBRANE REGION"/>
    <property type="match status" value="1"/>
</dbReference>